<dbReference type="InterPro" id="IPR001173">
    <property type="entry name" value="Glyco_trans_2-like"/>
</dbReference>
<dbReference type="SUPFAM" id="SSF53448">
    <property type="entry name" value="Nucleotide-diphospho-sugar transferases"/>
    <property type="match status" value="1"/>
</dbReference>
<keyword evidence="2" id="KW-0808">Transferase</keyword>
<dbReference type="Pfam" id="PF00535">
    <property type="entry name" value="Glycos_transf_2"/>
    <property type="match status" value="1"/>
</dbReference>
<name>A0ABW8TJH7_9CLOT</name>
<gene>
    <name evidence="2" type="ORF">ACJDT4_14575</name>
</gene>
<dbReference type="SUPFAM" id="SSF53335">
    <property type="entry name" value="S-adenosyl-L-methionine-dependent methyltransferases"/>
    <property type="match status" value="1"/>
</dbReference>
<sequence>MNNVELSVLMCTYNSEKYISETIESILNQTFSDFEFIIVDDGSTDDTEAIIKKFKDSRIKYYKLPENLGIGKASNYGLEKVKGKYIARADSDDIYYKNRFEKQKKFLDKNIDFYVVGSLSEYFCSNEDNERYKYCKNYIEKQNNSILTEKDMHEKLYWYCCLINSSIMARTEVIKKFGYGDFRIGEDYKLFYELNKRGYKITNINEILCKIRVSDKSVCSTNTLEVYRVLYEIKKEEIKNLFKSDNRKVYIWGAGGLGKNLYNIFKQDGFEISGFVDGSEQKWNTEIFNMTVKSPYKVISSSKNIKVIVASEPGRFSIAKYLKGMKYNNLIDYLVF</sequence>
<dbReference type="Gene3D" id="3.90.550.10">
    <property type="entry name" value="Spore Coat Polysaccharide Biosynthesis Protein SpsA, Chain A"/>
    <property type="match status" value="1"/>
</dbReference>
<dbReference type="PANTHER" id="PTHR22916">
    <property type="entry name" value="GLYCOSYLTRANSFERASE"/>
    <property type="match status" value="1"/>
</dbReference>
<dbReference type="InterPro" id="IPR029063">
    <property type="entry name" value="SAM-dependent_MTases_sf"/>
</dbReference>
<keyword evidence="2" id="KW-0328">Glycosyltransferase</keyword>
<evidence type="ECO:0000313" key="3">
    <source>
        <dbReference type="Proteomes" id="UP001623592"/>
    </source>
</evidence>
<organism evidence="2 3">
    <name type="scientific">Clostridium neuense</name>
    <dbReference type="NCBI Taxonomy" id="1728934"/>
    <lineage>
        <taxon>Bacteria</taxon>
        <taxon>Bacillati</taxon>
        <taxon>Bacillota</taxon>
        <taxon>Clostridia</taxon>
        <taxon>Eubacteriales</taxon>
        <taxon>Clostridiaceae</taxon>
        <taxon>Clostridium</taxon>
    </lineage>
</organism>
<dbReference type="InterPro" id="IPR029044">
    <property type="entry name" value="Nucleotide-diphossugar_trans"/>
</dbReference>
<comment type="caution">
    <text evidence="2">The sequence shown here is derived from an EMBL/GenBank/DDBJ whole genome shotgun (WGS) entry which is preliminary data.</text>
</comment>
<keyword evidence="3" id="KW-1185">Reference proteome</keyword>
<dbReference type="Proteomes" id="UP001623592">
    <property type="component" value="Unassembled WGS sequence"/>
</dbReference>
<dbReference type="GO" id="GO:0016757">
    <property type="term" value="F:glycosyltransferase activity"/>
    <property type="evidence" value="ECO:0007669"/>
    <property type="project" value="UniProtKB-KW"/>
</dbReference>
<protein>
    <submittedName>
        <fullName evidence="2">Glycosyltransferase</fullName>
        <ecNumber evidence="2">2.4.-.-</ecNumber>
    </submittedName>
</protein>
<dbReference type="EC" id="2.4.-.-" evidence="2"/>
<accession>A0ABW8TJH7</accession>
<proteinExistence type="predicted"/>
<dbReference type="Gene3D" id="3.40.50.20">
    <property type="match status" value="1"/>
</dbReference>
<evidence type="ECO:0000313" key="2">
    <source>
        <dbReference type="EMBL" id="MFL0251645.1"/>
    </source>
</evidence>
<feature type="domain" description="Glycosyltransferase 2-like" evidence="1">
    <location>
        <begin position="7"/>
        <end position="176"/>
    </location>
</feature>
<dbReference type="EMBL" id="JBJIAA010000011">
    <property type="protein sequence ID" value="MFL0251645.1"/>
    <property type="molecule type" value="Genomic_DNA"/>
</dbReference>
<evidence type="ECO:0000259" key="1">
    <source>
        <dbReference type="Pfam" id="PF00535"/>
    </source>
</evidence>
<dbReference type="RefSeq" id="WP_406788296.1">
    <property type="nucleotide sequence ID" value="NZ_JBJIAA010000011.1"/>
</dbReference>
<dbReference type="PANTHER" id="PTHR22916:SF3">
    <property type="entry name" value="UDP-GLCNAC:BETAGAL BETA-1,3-N-ACETYLGLUCOSAMINYLTRANSFERASE-LIKE PROTEIN 1"/>
    <property type="match status" value="1"/>
</dbReference>
<reference evidence="2 3" key="1">
    <citation type="submission" date="2024-11" db="EMBL/GenBank/DDBJ databases">
        <authorList>
            <person name="Heng Y.C."/>
            <person name="Lim A.C.H."/>
            <person name="Lee J.K.Y."/>
            <person name="Kittelmann S."/>
        </authorList>
    </citation>
    <scope>NUCLEOTIDE SEQUENCE [LARGE SCALE GENOMIC DNA]</scope>
    <source>
        <strain evidence="2 3">WILCCON 0114</strain>
    </source>
</reference>